<protein>
    <recommendedName>
        <fullName evidence="3">Patatin</fullName>
        <ecNumber evidence="3">3.1.1.-</ecNumber>
    </recommendedName>
</protein>
<dbReference type="EC" id="3.1.1.-" evidence="3"/>
<dbReference type="AlphaFoldDB" id="A0A8S1IRH2"/>
<accession>A0A8S1IRH2</accession>
<dbReference type="GO" id="GO:0016787">
    <property type="term" value="F:hydrolase activity"/>
    <property type="evidence" value="ECO:0007669"/>
    <property type="project" value="UniProtKB-UniRule"/>
</dbReference>
<feature type="short sequence motif" description="DGA/G" evidence="2">
    <location>
        <begin position="133"/>
        <end position="135"/>
    </location>
</feature>
<evidence type="ECO:0000256" key="1">
    <source>
        <dbReference type="ARBA" id="ARBA00023098"/>
    </source>
</evidence>
<evidence type="ECO:0000256" key="3">
    <source>
        <dbReference type="RuleBase" id="RU361262"/>
    </source>
</evidence>
<keyword evidence="6" id="KW-1185">Reference proteome</keyword>
<comment type="caution">
    <text evidence="5">The sequence shown here is derived from an EMBL/GenBank/DDBJ whole genome shotgun (WGS) entry which is preliminary data.</text>
</comment>
<dbReference type="PROSITE" id="PS51635">
    <property type="entry name" value="PNPLA"/>
    <property type="match status" value="1"/>
</dbReference>
<reference evidence="5" key="1">
    <citation type="submission" date="2020-12" db="EMBL/GenBank/DDBJ databases">
        <authorList>
            <person name="Iha C."/>
        </authorList>
    </citation>
    <scope>NUCLEOTIDE SEQUENCE</scope>
</reference>
<gene>
    <name evidence="5" type="ORF">OSTQU699_LOCUS1837</name>
</gene>
<dbReference type="Proteomes" id="UP000708148">
    <property type="component" value="Unassembled WGS sequence"/>
</dbReference>
<feature type="active site" description="Nucleophile" evidence="2">
    <location>
        <position position="19"/>
    </location>
</feature>
<evidence type="ECO:0000313" key="6">
    <source>
        <dbReference type="Proteomes" id="UP000708148"/>
    </source>
</evidence>
<dbReference type="InterPro" id="IPR016035">
    <property type="entry name" value="Acyl_Trfase/lysoPLipase"/>
</dbReference>
<feature type="short sequence motif" description="GXSXG" evidence="2">
    <location>
        <begin position="17"/>
        <end position="21"/>
    </location>
</feature>
<sequence length="234" mass="25337">MTLPDGQADLPIGGIMGTSSGAYAGSLYCAGYTPEQIATELCVVPPVLLLRPCWRFWCGLLSLHVVVDRLRELLPPTFEDLDRKFAVGVIDSNGQHRLIDSGPLPEAVAASGAIPVLFAPVDVPGVEDGPHGDGGMRDRLGLVPWREHRRASLPSKAPDALVHLISRSSPFSGKDDVEAMGERRVSVARSQKSGVNFFTMGDYERQMRDACDQAAPLVQAVKDRISEPRKRLVA</sequence>
<dbReference type="OrthoDB" id="566541at2759"/>
<keyword evidence="2 3" id="KW-0442">Lipid degradation</keyword>
<dbReference type="GO" id="GO:0016042">
    <property type="term" value="P:lipid catabolic process"/>
    <property type="evidence" value="ECO:0007669"/>
    <property type="project" value="UniProtKB-UniRule"/>
</dbReference>
<dbReference type="EMBL" id="CAJHUC010000484">
    <property type="protein sequence ID" value="CAD7696476.1"/>
    <property type="molecule type" value="Genomic_DNA"/>
</dbReference>
<feature type="domain" description="PNPLA" evidence="4">
    <location>
        <begin position="1"/>
        <end position="146"/>
    </location>
</feature>
<dbReference type="Gene3D" id="3.40.1090.10">
    <property type="entry name" value="Cytosolic phospholipase A2 catalytic domain"/>
    <property type="match status" value="1"/>
</dbReference>
<organism evidence="5 6">
    <name type="scientific">Ostreobium quekettii</name>
    <dbReference type="NCBI Taxonomy" id="121088"/>
    <lineage>
        <taxon>Eukaryota</taxon>
        <taxon>Viridiplantae</taxon>
        <taxon>Chlorophyta</taxon>
        <taxon>core chlorophytes</taxon>
        <taxon>Ulvophyceae</taxon>
        <taxon>TCBD clade</taxon>
        <taxon>Bryopsidales</taxon>
        <taxon>Ostreobineae</taxon>
        <taxon>Ostreobiaceae</taxon>
        <taxon>Ostreobium</taxon>
    </lineage>
</organism>
<dbReference type="InterPro" id="IPR002641">
    <property type="entry name" value="PNPLA_dom"/>
</dbReference>
<keyword evidence="1 2" id="KW-0443">Lipid metabolism</keyword>
<evidence type="ECO:0000313" key="5">
    <source>
        <dbReference type="EMBL" id="CAD7696476.1"/>
    </source>
</evidence>
<feature type="active site" description="Proton acceptor" evidence="2">
    <location>
        <position position="133"/>
    </location>
</feature>
<keyword evidence="2 3" id="KW-0378">Hydrolase</keyword>
<dbReference type="Pfam" id="PF01734">
    <property type="entry name" value="Patatin"/>
    <property type="match status" value="1"/>
</dbReference>
<dbReference type="SUPFAM" id="SSF52151">
    <property type="entry name" value="FabD/lysophospholipase-like"/>
    <property type="match status" value="1"/>
</dbReference>
<comment type="domain">
    <text evidence="3">The nitrogen atoms of the two glycine residues in the GGXR motif define the oxyanion hole, and stabilize the oxyanion that forms during the nucleophilic attack by the catalytic serine during substrate cleavage.</text>
</comment>
<proteinExistence type="inferred from homology"/>
<comment type="similarity">
    <text evidence="3">Belongs to the patatin family.</text>
</comment>
<evidence type="ECO:0000256" key="2">
    <source>
        <dbReference type="PROSITE-ProRule" id="PRU01161"/>
    </source>
</evidence>
<evidence type="ECO:0000259" key="4">
    <source>
        <dbReference type="PROSITE" id="PS51635"/>
    </source>
</evidence>
<comment type="function">
    <text evidence="3">Lipolytic acyl hydrolase (LAH).</text>
</comment>
<name>A0A8S1IRH2_9CHLO</name>
<comment type="caution">
    <text evidence="2">Lacks conserved residue(s) required for the propagation of feature annotation.</text>
</comment>